<proteinExistence type="predicted"/>
<gene>
    <name evidence="1" type="ORF">VFH_IV129760</name>
</gene>
<evidence type="ECO:0000313" key="1">
    <source>
        <dbReference type="EMBL" id="CAI8609369.1"/>
    </source>
</evidence>
<keyword evidence="2" id="KW-1185">Reference proteome</keyword>
<evidence type="ECO:0000313" key="2">
    <source>
        <dbReference type="Proteomes" id="UP001157006"/>
    </source>
</evidence>
<name>A0AAV1AJR8_VICFA</name>
<organism evidence="1 2">
    <name type="scientific">Vicia faba</name>
    <name type="common">Broad bean</name>
    <name type="synonym">Faba vulgaris</name>
    <dbReference type="NCBI Taxonomy" id="3906"/>
    <lineage>
        <taxon>Eukaryota</taxon>
        <taxon>Viridiplantae</taxon>
        <taxon>Streptophyta</taxon>
        <taxon>Embryophyta</taxon>
        <taxon>Tracheophyta</taxon>
        <taxon>Spermatophyta</taxon>
        <taxon>Magnoliopsida</taxon>
        <taxon>eudicotyledons</taxon>
        <taxon>Gunneridae</taxon>
        <taxon>Pentapetalae</taxon>
        <taxon>rosids</taxon>
        <taxon>fabids</taxon>
        <taxon>Fabales</taxon>
        <taxon>Fabaceae</taxon>
        <taxon>Papilionoideae</taxon>
        <taxon>50 kb inversion clade</taxon>
        <taxon>NPAAA clade</taxon>
        <taxon>Hologalegina</taxon>
        <taxon>IRL clade</taxon>
        <taxon>Fabeae</taxon>
        <taxon>Vicia</taxon>
    </lineage>
</organism>
<sequence>MKEKTQRKIWKNLLSNNHNTTLTTVLINDILPTTIIHFAVSDMHLPCEISVAQRANTELPYQNQARASHLTTQQLSESPTMPCLHEISTSNDENQSQATTCKRHRSHKLLAIPADAAIDPATNCH</sequence>
<dbReference type="Proteomes" id="UP001157006">
    <property type="component" value="Chromosome 4"/>
</dbReference>
<protein>
    <submittedName>
        <fullName evidence="1">Uncharacterized protein</fullName>
    </submittedName>
</protein>
<reference evidence="1 2" key="1">
    <citation type="submission" date="2023-01" db="EMBL/GenBank/DDBJ databases">
        <authorList>
            <person name="Kreplak J."/>
        </authorList>
    </citation>
    <scope>NUCLEOTIDE SEQUENCE [LARGE SCALE GENOMIC DNA]</scope>
</reference>
<accession>A0AAV1AJR8</accession>
<dbReference type="EMBL" id="OX451739">
    <property type="protein sequence ID" value="CAI8609369.1"/>
    <property type="molecule type" value="Genomic_DNA"/>
</dbReference>
<dbReference type="AlphaFoldDB" id="A0AAV1AJR8"/>